<name>A0A248SKX7_9CAUD</name>
<dbReference type="Gene3D" id="1.10.260.40">
    <property type="entry name" value="lambda repressor-like DNA-binding domains"/>
    <property type="match status" value="1"/>
</dbReference>
<evidence type="ECO:0000313" key="2">
    <source>
        <dbReference type="EMBL" id="ASV45075.1"/>
    </source>
</evidence>
<evidence type="ECO:0000313" key="3">
    <source>
        <dbReference type="Proteomes" id="UP000224252"/>
    </source>
</evidence>
<dbReference type="Proteomes" id="UP000224252">
    <property type="component" value="Segment"/>
</dbReference>
<dbReference type="CDD" id="cd00093">
    <property type="entry name" value="HTH_XRE"/>
    <property type="match status" value="1"/>
</dbReference>
<dbReference type="InterPro" id="IPR055172">
    <property type="entry name" value="HTH_RsaL-like"/>
</dbReference>
<keyword evidence="3" id="KW-1185">Reference proteome</keyword>
<organism evidence="2 3">
    <name type="scientific">Klebsiella phage SopranoGao</name>
    <dbReference type="NCBI Taxonomy" id="2026944"/>
    <lineage>
        <taxon>Viruses</taxon>
        <taxon>Duplodnaviria</taxon>
        <taxon>Heunggongvirae</taxon>
        <taxon>Uroviricota</taxon>
        <taxon>Caudoviricetes</taxon>
        <taxon>Lastavirus</taxon>
        <taxon>Lastavirus sopranogao</taxon>
    </lineage>
</organism>
<dbReference type="PROSITE" id="PS50943">
    <property type="entry name" value="HTH_CROC1"/>
    <property type="match status" value="1"/>
</dbReference>
<reference evidence="2 3" key="1">
    <citation type="submission" date="2017-08" db="EMBL/GenBank/DDBJ databases">
        <authorList>
            <person name="de Groot N.N."/>
        </authorList>
    </citation>
    <scope>NUCLEOTIDE SEQUENCE [LARGE SCALE GENOMIC DNA]</scope>
</reference>
<dbReference type="InterPro" id="IPR010982">
    <property type="entry name" value="Lambda_DNA-bd_dom_sf"/>
</dbReference>
<dbReference type="Pfam" id="PF22495">
    <property type="entry name" value="HTH_92"/>
    <property type="match status" value="1"/>
</dbReference>
<dbReference type="GO" id="GO:0003677">
    <property type="term" value="F:DNA binding"/>
    <property type="evidence" value="ECO:0007669"/>
    <property type="project" value="InterPro"/>
</dbReference>
<dbReference type="InterPro" id="IPR001387">
    <property type="entry name" value="Cro/C1-type_HTH"/>
</dbReference>
<dbReference type="SUPFAM" id="SSF47413">
    <property type="entry name" value="lambda repressor-like DNA-binding domains"/>
    <property type="match status" value="1"/>
</dbReference>
<accession>A0A248SKX7</accession>
<protein>
    <submittedName>
        <fullName evidence="2">Transcriptional regulator</fullName>
    </submittedName>
</protein>
<evidence type="ECO:0000259" key="1">
    <source>
        <dbReference type="PROSITE" id="PS50943"/>
    </source>
</evidence>
<feature type="domain" description="HTH cro/C1-type" evidence="1">
    <location>
        <begin position="14"/>
        <end position="68"/>
    </location>
</feature>
<dbReference type="EMBL" id="MF612073">
    <property type="protein sequence ID" value="ASV45075.1"/>
    <property type="molecule type" value="Genomic_DNA"/>
</dbReference>
<proteinExistence type="predicted"/>
<gene>
    <name evidence="2" type="ORF">SopranoGao_52</name>
</gene>
<sequence length="94" mass="10546">MTFKSINDITPITLRQYRKEKGISQRDFWEAIHVSKGTGCRIESGQKILTDSLRLLVLETYGEKDDAVTKARKLLAEAVALLSPGTPEVNEVKK</sequence>